<evidence type="ECO:0000313" key="1">
    <source>
        <dbReference type="EMBL" id="KAI3681520.1"/>
    </source>
</evidence>
<comment type="caution">
    <text evidence="1">The sequence shown here is derived from an EMBL/GenBank/DDBJ whole genome shotgun (WGS) entry which is preliminary data.</text>
</comment>
<reference evidence="2" key="1">
    <citation type="journal article" date="2022" name="Mol. Ecol. Resour.">
        <title>The genomes of chicory, endive, great burdock and yacon provide insights into Asteraceae palaeo-polyploidization history and plant inulin production.</title>
        <authorList>
            <person name="Fan W."/>
            <person name="Wang S."/>
            <person name="Wang H."/>
            <person name="Wang A."/>
            <person name="Jiang F."/>
            <person name="Liu H."/>
            <person name="Zhao H."/>
            <person name="Xu D."/>
            <person name="Zhang Y."/>
        </authorList>
    </citation>
    <scope>NUCLEOTIDE SEQUENCE [LARGE SCALE GENOMIC DNA]</scope>
    <source>
        <strain evidence="2">cv. Niubang</strain>
    </source>
</reference>
<organism evidence="1 2">
    <name type="scientific">Arctium lappa</name>
    <name type="common">Greater burdock</name>
    <name type="synonym">Lappa major</name>
    <dbReference type="NCBI Taxonomy" id="4217"/>
    <lineage>
        <taxon>Eukaryota</taxon>
        <taxon>Viridiplantae</taxon>
        <taxon>Streptophyta</taxon>
        <taxon>Embryophyta</taxon>
        <taxon>Tracheophyta</taxon>
        <taxon>Spermatophyta</taxon>
        <taxon>Magnoliopsida</taxon>
        <taxon>eudicotyledons</taxon>
        <taxon>Gunneridae</taxon>
        <taxon>Pentapetalae</taxon>
        <taxon>asterids</taxon>
        <taxon>campanulids</taxon>
        <taxon>Asterales</taxon>
        <taxon>Asteraceae</taxon>
        <taxon>Carduoideae</taxon>
        <taxon>Cardueae</taxon>
        <taxon>Arctiinae</taxon>
        <taxon>Arctium</taxon>
    </lineage>
</organism>
<keyword evidence="2" id="KW-1185">Reference proteome</keyword>
<sequence>MFWMNFLPSSSLSFLLFEGMCRTLETKKLFVNMCTCSATCSYAYLNMSLIFRQFSYIFVFVFQRLYLFL</sequence>
<reference evidence="1 2" key="2">
    <citation type="journal article" date="2022" name="Mol. Ecol. Resour.">
        <title>The genomes of chicory, endive, great burdock and yacon provide insights into Asteraceae paleo-polyploidization history and plant inulin production.</title>
        <authorList>
            <person name="Fan W."/>
            <person name="Wang S."/>
            <person name="Wang H."/>
            <person name="Wang A."/>
            <person name="Jiang F."/>
            <person name="Liu H."/>
            <person name="Zhao H."/>
            <person name="Xu D."/>
            <person name="Zhang Y."/>
        </authorList>
    </citation>
    <scope>NUCLEOTIDE SEQUENCE [LARGE SCALE GENOMIC DNA]</scope>
    <source>
        <strain evidence="2">cv. Niubang</strain>
    </source>
</reference>
<dbReference type="EMBL" id="CM042059">
    <property type="protein sequence ID" value="KAI3681520.1"/>
    <property type="molecule type" value="Genomic_DNA"/>
</dbReference>
<accession>A0ACB8Y9J9</accession>
<proteinExistence type="predicted"/>
<dbReference type="Proteomes" id="UP001055879">
    <property type="component" value="Linkage Group LG13"/>
</dbReference>
<evidence type="ECO:0000313" key="2">
    <source>
        <dbReference type="Proteomes" id="UP001055879"/>
    </source>
</evidence>
<gene>
    <name evidence="1" type="ORF">L6452_36319</name>
</gene>
<protein>
    <submittedName>
        <fullName evidence="1">Uncharacterized protein</fullName>
    </submittedName>
</protein>
<name>A0ACB8Y9J9_ARCLA</name>